<protein>
    <recommendedName>
        <fullName evidence="3">Cilia- and flagella-associated protein 300</fullName>
    </recommendedName>
</protein>
<dbReference type="EMBL" id="AYLP01000044">
    <property type="protein sequence ID" value="ESS66481.1"/>
    <property type="molecule type" value="Genomic_DNA"/>
</dbReference>
<keyword evidence="6" id="KW-0966">Cell projection</keyword>
<reference evidence="8 9" key="1">
    <citation type="journal article" date="2014" name="Genome Announc.">
        <title>Trypanosoma cruzi Clone Dm28c Draft Genome Sequence.</title>
        <authorList>
            <person name="Grisard E.C."/>
            <person name="Teixeira S.M."/>
            <person name="de Almeida L.G."/>
            <person name="Stoco P.H."/>
            <person name="Gerber A.L."/>
            <person name="Talavera-Lopez C."/>
            <person name="Lima O.C."/>
            <person name="Andersson B."/>
            <person name="de Vasconcelos A.T."/>
        </authorList>
    </citation>
    <scope>NUCLEOTIDE SEQUENCE [LARGE SCALE GENOMIC DNA]</scope>
    <source>
        <strain evidence="8 9">Dm28c</strain>
    </source>
</reference>
<comment type="subcellular location">
    <subcellularLocation>
        <location evidence="1">Cytoplasm</location>
        <location evidence="1">Cytoskeleton</location>
        <location evidence="1">Cilium axoneme</location>
    </subcellularLocation>
</comment>
<dbReference type="AlphaFoldDB" id="V5DGC7"/>
<evidence type="ECO:0000256" key="7">
    <source>
        <dbReference type="SAM" id="SignalP"/>
    </source>
</evidence>
<comment type="similarity">
    <text evidence="2">Belongs to the CFAP300 family.</text>
</comment>
<dbReference type="GO" id="GO:0005930">
    <property type="term" value="C:axoneme"/>
    <property type="evidence" value="ECO:0007669"/>
    <property type="project" value="UniProtKB-SubCell"/>
</dbReference>
<dbReference type="PANTHER" id="PTHR31078:SF1">
    <property type="entry name" value="CILIA- AND FLAGELLA-ASSOCIATED PROTEIN 300"/>
    <property type="match status" value="1"/>
</dbReference>
<proteinExistence type="inferred from homology"/>
<comment type="caution">
    <text evidence="8">The sequence shown here is derived from an EMBL/GenBank/DDBJ whole genome shotgun (WGS) entry which is preliminary data.</text>
</comment>
<dbReference type="InterPro" id="IPR029416">
    <property type="entry name" value="CFAP300"/>
</dbReference>
<name>V5DGC7_TRYCR</name>
<evidence type="ECO:0000256" key="1">
    <source>
        <dbReference type="ARBA" id="ARBA00004430"/>
    </source>
</evidence>
<organism evidence="8 9">
    <name type="scientific">Trypanosoma cruzi Dm28c</name>
    <dbReference type="NCBI Taxonomy" id="1416333"/>
    <lineage>
        <taxon>Eukaryota</taxon>
        <taxon>Discoba</taxon>
        <taxon>Euglenozoa</taxon>
        <taxon>Kinetoplastea</taxon>
        <taxon>Metakinetoplastina</taxon>
        <taxon>Trypanosomatida</taxon>
        <taxon>Trypanosomatidae</taxon>
        <taxon>Trypanosoma</taxon>
        <taxon>Schizotrypanum</taxon>
    </lineage>
</organism>
<evidence type="ECO:0000256" key="3">
    <source>
        <dbReference type="ARBA" id="ARBA00022174"/>
    </source>
</evidence>
<dbReference type="Proteomes" id="UP000017861">
    <property type="component" value="Unassembled WGS sequence"/>
</dbReference>
<evidence type="ECO:0000313" key="9">
    <source>
        <dbReference type="Proteomes" id="UP000017861"/>
    </source>
</evidence>
<accession>V5DGC7</accession>
<evidence type="ECO:0000256" key="4">
    <source>
        <dbReference type="ARBA" id="ARBA00022490"/>
    </source>
</evidence>
<evidence type="ECO:0000256" key="2">
    <source>
        <dbReference type="ARBA" id="ARBA00009205"/>
    </source>
</evidence>
<dbReference type="VEuPathDB" id="TriTrypDB:TCDM_04832"/>
<evidence type="ECO:0000256" key="6">
    <source>
        <dbReference type="ARBA" id="ARBA00023273"/>
    </source>
</evidence>
<dbReference type="Pfam" id="PF14926">
    <property type="entry name" value="CFAP300"/>
    <property type="match status" value="1"/>
</dbReference>
<keyword evidence="4" id="KW-0963">Cytoplasm</keyword>
<keyword evidence="5" id="KW-0206">Cytoskeleton</keyword>
<evidence type="ECO:0000313" key="8">
    <source>
        <dbReference type="EMBL" id="ESS66481.1"/>
    </source>
</evidence>
<keyword evidence="7" id="KW-0732">Signal</keyword>
<gene>
    <name evidence="8" type="ORF">TCDM_04832</name>
</gene>
<feature type="signal peptide" evidence="7">
    <location>
        <begin position="1"/>
        <end position="29"/>
    </location>
</feature>
<dbReference type="PANTHER" id="PTHR31078">
    <property type="entry name" value="CILIA- AND FLAGELLA-ASSOCIATED PROTEIN 300"/>
    <property type="match status" value="1"/>
</dbReference>
<evidence type="ECO:0000256" key="5">
    <source>
        <dbReference type="ARBA" id="ARBA00023212"/>
    </source>
</evidence>
<dbReference type="OrthoDB" id="10259249at2759"/>
<sequence>MLFCFMFFFPHPFLFVCLFFVSRQRTGQSKGKKGTGGRMGPQTRFSFEPLTHRRLEIVLTDPAYKEAQRRWGLHSQTRVCALRFERENNGRIAQEGASHGGGVGNGAVVAGAIRFSGFHKGVLQEFLVSLFDSTAVRDALALSPALRLTRDAVEYTELHCSWTTLEPFTRLVKAGVVRHVEVQGDVCHDEAEAAIFDGCVRLPVVRRPDFYLPNDIAVTDELRALFLLAHNRAICHEGDEYAEEEAWDAINYGSGAGLSLAALRRIFTEAERSEFLYHILWRLVAGGGSNNQWDDDLGVYLDVARAWYKGLVAIRAVQKNEATSAGGGMDEPDHAAYADGTVLAPEVVSTVVSVQAVSGFSLFTRTDDAEPSNLNYCYVCIDPVEAEVVVWYHCL</sequence>
<feature type="chain" id="PRO_5004731620" description="Cilia- and flagella-associated protein 300" evidence="7">
    <location>
        <begin position="30"/>
        <end position="395"/>
    </location>
</feature>